<keyword evidence="2" id="KW-1185">Reference proteome</keyword>
<dbReference type="SUPFAM" id="SSF53756">
    <property type="entry name" value="UDP-Glycosyltransferase/glycogen phosphorylase"/>
    <property type="match status" value="1"/>
</dbReference>
<name>A0ABM4U1A6_COFAR</name>
<feature type="region of interest" description="Disordered" evidence="1">
    <location>
        <begin position="1"/>
        <end position="29"/>
    </location>
</feature>
<reference evidence="3" key="1">
    <citation type="submission" date="2025-08" db="UniProtKB">
        <authorList>
            <consortium name="RefSeq"/>
        </authorList>
    </citation>
    <scope>IDENTIFICATION</scope>
    <source>
        <tissue evidence="3">Leaves</tissue>
    </source>
</reference>
<dbReference type="Proteomes" id="UP001652660">
    <property type="component" value="Chromosome 4c"/>
</dbReference>
<dbReference type="RefSeq" id="XP_071901061.1">
    <property type="nucleotide sequence ID" value="XM_072044960.1"/>
</dbReference>
<feature type="compositionally biased region" description="Polar residues" evidence="1">
    <location>
        <begin position="14"/>
        <end position="29"/>
    </location>
</feature>
<protein>
    <submittedName>
        <fullName evidence="3">Uncharacterized protein</fullName>
    </submittedName>
</protein>
<evidence type="ECO:0000313" key="3">
    <source>
        <dbReference type="RefSeq" id="XP_071901061.1"/>
    </source>
</evidence>
<accession>A0ABM4U1A6</accession>
<dbReference type="Gene3D" id="3.40.50.2000">
    <property type="entry name" value="Glycogen Phosphorylase B"/>
    <property type="match status" value="3"/>
</dbReference>
<dbReference type="PANTHER" id="PTHR48045">
    <property type="entry name" value="UDP-GLYCOSYLTRANSFERASE 72B1"/>
    <property type="match status" value="1"/>
</dbReference>
<proteinExistence type="predicted"/>
<evidence type="ECO:0000313" key="2">
    <source>
        <dbReference type="Proteomes" id="UP001652660"/>
    </source>
</evidence>
<dbReference type="PANTHER" id="PTHR48045:SF31">
    <property type="entry name" value="UDP-GLYCOSYLTRANSFERASE 76B1-LIKE"/>
    <property type="match status" value="1"/>
</dbReference>
<sequence length="290" mass="32331">MVLRFSKSGGANDRNAQATPHTGCATSGPRSSCITFEVVTGIATSIPGGFDTRKDLQKFTDSIPRVTPGASTDLTRKTNDFGNVEPITCLIGDLSIGWALDVAERLGLEQEILSEMKKLALRMEYQLGAARSFHGVFQVMHLAARSYEELAELALGLELSQRPFLWVLRAEIAKGSPAVSQMASCRKWLKEEKLLNGHLKRRYQFQNQNYIFDFWKVGSKLNPDENCTRSRHEISTKIELLLSDENIKVNTVKIKDLSRKSISKGGSSFGLDAFYALSQMLSITRQIPRI</sequence>
<dbReference type="GeneID" id="140004811"/>
<evidence type="ECO:0000256" key="1">
    <source>
        <dbReference type="SAM" id="MobiDB-lite"/>
    </source>
</evidence>
<gene>
    <name evidence="3" type="primary">LOC140004811</name>
</gene>
<organism evidence="2 3">
    <name type="scientific">Coffea arabica</name>
    <name type="common">Arabian coffee</name>
    <dbReference type="NCBI Taxonomy" id="13443"/>
    <lineage>
        <taxon>Eukaryota</taxon>
        <taxon>Viridiplantae</taxon>
        <taxon>Streptophyta</taxon>
        <taxon>Embryophyta</taxon>
        <taxon>Tracheophyta</taxon>
        <taxon>Spermatophyta</taxon>
        <taxon>Magnoliopsida</taxon>
        <taxon>eudicotyledons</taxon>
        <taxon>Gunneridae</taxon>
        <taxon>Pentapetalae</taxon>
        <taxon>asterids</taxon>
        <taxon>lamiids</taxon>
        <taxon>Gentianales</taxon>
        <taxon>Rubiaceae</taxon>
        <taxon>Ixoroideae</taxon>
        <taxon>Gardenieae complex</taxon>
        <taxon>Bertiereae - Coffeeae clade</taxon>
        <taxon>Coffeeae</taxon>
        <taxon>Coffea</taxon>
    </lineage>
</organism>